<gene>
    <name evidence="2" type="ORF">Ga0123462_2010</name>
</gene>
<sequence>MIRIALGLLMLCLTSMPVHAATETIEIYFLPLSEAADSARSQLSESGKVVQIPSRRLLIIEDDEEHLDKAKSLLQKLDQATPQFTAMVEMENITAIGSKRSSVSGHATSGALPGGWVQLTAGSGNQNSSHRQSYQLRISSARPGSIETGIIRSFNQQTQLWLSGYGVVKANSVEMVPVTSGFTVTASPAGSDQVRVRITPWMQRLDPQISGQHEMLIDLGTARNPATPPSANADMRLNAAPRLQQRPVIEITGAATELTVPFDQIVTIAASGNEAGRLGQALLGNISTTERREFVIRLRISR</sequence>
<dbReference type="Proteomes" id="UP000231637">
    <property type="component" value="Chromosome"/>
</dbReference>
<keyword evidence="1" id="KW-0732">Signal</keyword>
<proteinExistence type="predicted"/>
<dbReference type="EMBL" id="CP018800">
    <property type="protein sequence ID" value="ATX82847.1"/>
    <property type="molecule type" value="Genomic_DNA"/>
</dbReference>
<evidence type="ECO:0000313" key="3">
    <source>
        <dbReference type="Proteomes" id="UP000231637"/>
    </source>
</evidence>
<name>A0A2K8L6D8_9PROT</name>
<dbReference type="InterPro" id="IPR038591">
    <property type="entry name" value="NolW-like_sf"/>
</dbReference>
<protein>
    <recommendedName>
        <fullName evidence="4">Type II and III secretion system protein</fullName>
    </recommendedName>
</protein>
<dbReference type="OrthoDB" id="5292589at2"/>
<accession>A0A2K8L6D8</accession>
<evidence type="ECO:0000313" key="2">
    <source>
        <dbReference type="EMBL" id="ATX82847.1"/>
    </source>
</evidence>
<evidence type="ECO:0008006" key="4">
    <source>
        <dbReference type="Google" id="ProtNLM"/>
    </source>
</evidence>
<feature type="signal peptide" evidence="1">
    <location>
        <begin position="1"/>
        <end position="20"/>
    </location>
</feature>
<dbReference type="Gene3D" id="3.30.1370.120">
    <property type="match status" value="1"/>
</dbReference>
<reference evidence="2 3" key="1">
    <citation type="submission" date="2016-12" db="EMBL/GenBank/DDBJ databases">
        <title>Isolation and genomic insights into novel planktonic Zetaproteobacteria from stratified waters of the Chesapeake Bay.</title>
        <authorList>
            <person name="McAllister S.M."/>
            <person name="Kato S."/>
            <person name="Chan C.S."/>
            <person name="Chiu B.K."/>
            <person name="Field E.K."/>
        </authorList>
    </citation>
    <scope>NUCLEOTIDE SEQUENCE [LARGE SCALE GENOMIC DNA]</scope>
    <source>
        <strain evidence="2 3">CP-8</strain>
    </source>
</reference>
<dbReference type="KEGG" id="mfn:Ga0123462_2010"/>
<dbReference type="RefSeq" id="WP_100266147.1">
    <property type="nucleotide sequence ID" value="NZ_CP018800.1"/>
</dbReference>
<feature type="chain" id="PRO_5014966127" description="Type II and III secretion system protein" evidence="1">
    <location>
        <begin position="21"/>
        <end position="302"/>
    </location>
</feature>
<dbReference type="AlphaFoldDB" id="A0A2K8L6D8"/>
<keyword evidence="3" id="KW-1185">Reference proteome</keyword>
<evidence type="ECO:0000256" key="1">
    <source>
        <dbReference type="SAM" id="SignalP"/>
    </source>
</evidence>
<organism evidence="2 3">
    <name type="scientific">Mariprofundus ferrinatatus</name>
    <dbReference type="NCBI Taxonomy" id="1921087"/>
    <lineage>
        <taxon>Bacteria</taxon>
        <taxon>Pseudomonadati</taxon>
        <taxon>Pseudomonadota</taxon>
        <taxon>Candidatius Mariprofundia</taxon>
        <taxon>Mariprofundales</taxon>
        <taxon>Mariprofundaceae</taxon>
        <taxon>Mariprofundus</taxon>
    </lineage>
</organism>